<feature type="domain" description="DUF4220" evidence="2">
    <location>
        <begin position="56"/>
        <end position="389"/>
    </location>
</feature>
<reference evidence="3" key="1">
    <citation type="journal article" date="2022" name="Plant J.">
        <title>Strategies of tolerance reflected in two North American maple genomes.</title>
        <authorList>
            <person name="McEvoy S.L."/>
            <person name="Sezen U.U."/>
            <person name="Trouern-Trend A."/>
            <person name="McMahon S.M."/>
            <person name="Schaberg P.G."/>
            <person name="Yang J."/>
            <person name="Wegrzyn J.L."/>
            <person name="Swenson N.G."/>
        </authorList>
    </citation>
    <scope>NUCLEOTIDE SEQUENCE</scope>
    <source>
        <strain evidence="3">91603</strain>
    </source>
</reference>
<feature type="transmembrane region" description="Helical" evidence="1">
    <location>
        <begin position="119"/>
        <end position="139"/>
    </location>
</feature>
<dbReference type="InterPro" id="IPR025315">
    <property type="entry name" value="DUF4220"/>
</dbReference>
<dbReference type="InterPro" id="IPR007658">
    <property type="entry name" value="DUF594"/>
</dbReference>
<feature type="transmembrane region" description="Helical" evidence="1">
    <location>
        <begin position="282"/>
        <end position="303"/>
    </location>
</feature>
<dbReference type="Pfam" id="PF04578">
    <property type="entry name" value="DUF594"/>
    <property type="match status" value="1"/>
</dbReference>
<sequence>MEIFPETLKKLWNLWEIRSLLLLSISLQIILIVFGSRRKINNSHSWIGILLNVIVWCAYISADWVATVALSVMASNEADCGQVSSKATDSLQAFWAPFLLLHLGGPDTITAYSLEDNELWLRHFLGLIVQVGVAFYVFLRFWSSNVLTLLSIPVFITGIIKYGERTWVLWSSSSERFKDSLGSSSEPDPCFDFFDKQAHSYCRMLKEGIKGEDHNLVHAYYSYKRLLYLFANQIIDESWYYNYEIIAGKSAEDAFKLVAIELGLIYDVLYTKAAIVYSRIGISLRCISFVSSVSALFLFSIIIDKHSYPQIDITVTYLLLAGAVLLEIYAFMVVFSSDRTKLWLIKFKVAAHQQISKPLVVKFWTFSSFLHSCSTSKKRWSESMGQYNLKNSVRKEWQHAYPVLEKFSYTSKLLENYHYLTWKNVDISLQERIFQYLENMANELPQKDVDSFRQLRDERLFNKGISEIRYDHTYVDAARTYGVPPSKHGRRARKGITSNNCHFSLFKQANNCHSLLVEQAQGLCNQAQVEQAQGLFKQAQGEQARGLLKQAQGEQAEGLFEQARVLFKQTFDLLKQTRGEQAHGMLKQAKDLFKQAQDRFKQAQDEQAQGLFELAQGLDLHFRGLKSGGKIRWDMISEVWLEMLAYAAQNCDWKEHAQHLRNGGELLTHVSVLMVNFRLNKQVM</sequence>
<keyword evidence="1" id="KW-0472">Membrane</keyword>
<keyword evidence="4" id="KW-1185">Reference proteome</keyword>
<reference evidence="3" key="2">
    <citation type="submission" date="2023-02" db="EMBL/GenBank/DDBJ databases">
        <authorList>
            <person name="Swenson N.G."/>
            <person name="Wegrzyn J.L."/>
            <person name="Mcevoy S.L."/>
        </authorList>
    </citation>
    <scope>NUCLEOTIDE SEQUENCE</scope>
    <source>
        <strain evidence="3">91603</strain>
        <tissue evidence="3">Leaf</tissue>
    </source>
</reference>
<keyword evidence="1" id="KW-1133">Transmembrane helix</keyword>
<name>A0AAD5NHL4_ACENE</name>
<feature type="transmembrane region" description="Helical" evidence="1">
    <location>
        <begin position="46"/>
        <end position="74"/>
    </location>
</feature>
<organism evidence="3 4">
    <name type="scientific">Acer negundo</name>
    <name type="common">Box elder</name>
    <dbReference type="NCBI Taxonomy" id="4023"/>
    <lineage>
        <taxon>Eukaryota</taxon>
        <taxon>Viridiplantae</taxon>
        <taxon>Streptophyta</taxon>
        <taxon>Embryophyta</taxon>
        <taxon>Tracheophyta</taxon>
        <taxon>Spermatophyta</taxon>
        <taxon>Magnoliopsida</taxon>
        <taxon>eudicotyledons</taxon>
        <taxon>Gunneridae</taxon>
        <taxon>Pentapetalae</taxon>
        <taxon>rosids</taxon>
        <taxon>malvids</taxon>
        <taxon>Sapindales</taxon>
        <taxon>Sapindaceae</taxon>
        <taxon>Hippocastanoideae</taxon>
        <taxon>Acereae</taxon>
        <taxon>Acer</taxon>
    </lineage>
</organism>
<accession>A0AAD5NHL4</accession>
<gene>
    <name evidence="3" type="ORF">LWI28_011303</name>
</gene>
<evidence type="ECO:0000313" key="4">
    <source>
        <dbReference type="Proteomes" id="UP001064489"/>
    </source>
</evidence>
<evidence type="ECO:0000256" key="1">
    <source>
        <dbReference type="SAM" id="Phobius"/>
    </source>
</evidence>
<dbReference type="AlphaFoldDB" id="A0AAD5NHL4"/>
<dbReference type="PANTHER" id="PTHR31325">
    <property type="entry name" value="OS01G0798800 PROTEIN-RELATED"/>
    <property type="match status" value="1"/>
</dbReference>
<protein>
    <recommendedName>
        <fullName evidence="2">DUF4220 domain-containing protein</fullName>
    </recommendedName>
</protein>
<dbReference type="Proteomes" id="UP001064489">
    <property type="component" value="Chromosome 2"/>
</dbReference>
<keyword evidence="1" id="KW-0812">Transmembrane</keyword>
<feature type="transmembrane region" description="Helical" evidence="1">
    <location>
        <begin position="12"/>
        <end position="34"/>
    </location>
</feature>
<comment type="caution">
    <text evidence="3">The sequence shown here is derived from an EMBL/GenBank/DDBJ whole genome shotgun (WGS) entry which is preliminary data.</text>
</comment>
<feature type="transmembrane region" description="Helical" evidence="1">
    <location>
        <begin position="315"/>
        <end position="335"/>
    </location>
</feature>
<dbReference type="EMBL" id="JAJSOW010000106">
    <property type="protein sequence ID" value="KAI9160765.1"/>
    <property type="molecule type" value="Genomic_DNA"/>
</dbReference>
<proteinExistence type="predicted"/>
<evidence type="ECO:0000259" key="2">
    <source>
        <dbReference type="Pfam" id="PF13968"/>
    </source>
</evidence>
<dbReference type="Pfam" id="PF13968">
    <property type="entry name" value="DUF4220"/>
    <property type="match status" value="1"/>
</dbReference>
<evidence type="ECO:0000313" key="3">
    <source>
        <dbReference type="EMBL" id="KAI9160765.1"/>
    </source>
</evidence>